<keyword evidence="1" id="KW-1133">Transmembrane helix</keyword>
<evidence type="ECO:0000313" key="3">
    <source>
        <dbReference type="Proteomes" id="UP000095541"/>
    </source>
</evidence>
<organism evidence="2 3">
    <name type="scientific">Bacteroides thetaiotaomicron</name>
    <dbReference type="NCBI Taxonomy" id="818"/>
    <lineage>
        <taxon>Bacteria</taxon>
        <taxon>Pseudomonadati</taxon>
        <taxon>Bacteroidota</taxon>
        <taxon>Bacteroidia</taxon>
        <taxon>Bacteroidales</taxon>
        <taxon>Bacteroidaceae</taxon>
        <taxon>Bacteroides</taxon>
    </lineage>
</organism>
<evidence type="ECO:0000256" key="1">
    <source>
        <dbReference type="SAM" id="Phobius"/>
    </source>
</evidence>
<keyword evidence="1" id="KW-0472">Membrane</keyword>
<keyword evidence="1" id="KW-0812">Transmembrane</keyword>
<reference evidence="2 3" key="1">
    <citation type="submission" date="2015-09" db="EMBL/GenBank/DDBJ databases">
        <authorList>
            <consortium name="Pathogen Informatics"/>
        </authorList>
    </citation>
    <scope>NUCLEOTIDE SEQUENCE [LARGE SCALE GENOMIC DNA]</scope>
    <source>
        <strain evidence="2 3">2789STDY5834945</strain>
    </source>
</reference>
<evidence type="ECO:0000313" key="2">
    <source>
        <dbReference type="EMBL" id="CUQ47241.1"/>
    </source>
</evidence>
<gene>
    <name evidence="2" type="ORF">ERS852557_04865</name>
</gene>
<name>A0A174WNR4_BACT4</name>
<dbReference type="Proteomes" id="UP000095541">
    <property type="component" value="Unassembled WGS sequence"/>
</dbReference>
<accession>A0A174WNR4</accession>
<dbReference type="EMBL" id="CZBI01000013">
    <property type="protein sequence ID" value="CUQ47241.1"/>
    <property type="molecule type" value="Genomic_DNA"/>
</dbReference>
<proteinExistence type="predicted"/>
<sequence length="155" mass="18097">MVTALKIVEQTADARKETEDFIIRNGTTFMITFFGFFQFVKGIDELINIIFGILHGTVKTFLSDCLLGKLLLFVFKTLFYEFNFLLHYTKLSVCIGENYFVSNRNLFYDRTERSFTIILIINRLFKSKKTNSSVFRFIHFKVGGKSCMSFHNSCK</sequence>
<feature type="transmembrane region" description="Helical" evidence="1">
    <location>
        <begin position="21"/>
        <end position="40"/>
    </location>
</feature>
<protein>
    <submittedName>
        <fullName evidence="2">Uncharacterized protein</fullName>
    </submittedName>
</protein>
<dbReference type="AlphaFoldDB" id="A0A174WNR4"/>